<keyword evidence="3" id="KW-1185">Reference proteome</keyword>
<evidence type="ECO:0000313" key="2">
    <source>
        <dbReference type="EMBL" id="MBC5633596.1"/>
    </source>
</evidence>
<dbReference type="RefSeq" id="WP_186930305.1">
    <property type="nucleotide sequence ID" value="NZ_JACOOJ010000022.1"/>
</dbReference>
<protein>
    <recommendedName>
        <fullName evidence="4">HNH endonuclease</fullName>
    </recommendedName>
</protein>
<dbReference type="Proteomes" id="UP000651475">
    <property type="component" value="Unassembled WGS sequence"/>
</dbReference>
<proteinExistence type="predicted"/>
<gene>
    <name evidence="2" type="ORF">H8S65_12575</name>
</gene>
<dbReference type="EMBL" id="JACOOJ010000022">
    <property type="protein sequence ID" value="MBC5633596.1"/>
    <property type="molecule type" value="Genomic_DNA"/>
</dbReference>
<sequence>MKKNRKKKKEWAHHKKELHQKRKNRRKPSSVPKMITKVDIEQHVLDSNNVLYEKKKNKTIFNIEPNKEDRICALCKVHKADKQNTHYLSDAIIRRNLNLDGGNSRETGFYYTLGDEPYAKFGFQRNTNIDSVQQELQREPTIDECKAARNNPFSVNDTFCKDCEDKFTSIETKFINEILPKIRKLNSDSKEISIEDTKTTRLFFLLQLWRSSICDSDFNLPKDIEEIMRKILLNSNDCNLDELKQFPISVSFLITDGDEKEFTNNITGFISDEKYPKVIIMNDFILQYYNPQNEFWFDNLYGINELKDYHQYINVNEEKFVMKVIANDKRLKILNNMQQAKAKEYVHYWIGLFLQQWSTHFEKKPSTQVIAEFQEKFSTVDIRSFDIMNKVIKDFINDKLSLP</sequence>
<organism evidence="2 3">
    <name type="scientific">Parabacteroides hominis</name>
    <dbReference type="NCBI Taxonomy" id="2763057"/>
    <lineage>
        <taxon>Bacteria</taxon>
        <taxon>Pseudomonadati</taxon>
        <taxon>Bacteroidota</taxon>
        <taxon>Bacteroidia</taxon>
        <taxon>Bacteroidales</taxon>
        <taxon>Tannerellaceae</taxon>
        <taxon>Parabacteroides</taxon>
    </lineage>
</organism>
<feature type="compositionally biased region" description="Basic residues" evidence="1">
    <location>
        <begin position="1"/>
        <end position="28"/>
    </location>
</feature>
<name>A0ABR7DQA0_9BACT</name>
<evidence type="ECO:0008006" key="4">
    <source>
        <dbReference type="Google" id="ProtNLM"/>
    </source>
</evidence>
<evidence type="ECO:0000313" key="3">
    <source>
        <dbReference type="Proteomes" id="UP000651475"/>
    </source>
</evidence>
<comment type="caution">
    <text evidence="2">The sequence shown here is derived from an EMBL/GenBank/DDBJ whole genome shotgun (WGS) entry which is preliminary data.</text>
</comment>
<reference evidence="2 3" key="1">
    <citation type="submission" date="2020-08" db="EMBL/GenBank/DDBJ databases">
        <title>Genome public.</title>
        <authorList>
            <person name="Liu C."/>
            <person name="Sun Q."/>
        </authorList>
    </citation>
    <scope>NUCLEOTIDE SEQUENCE [LARGE SCALE GENOMIC DNA]</scope>
    <source>
        <strain evidence="2 3">NSJ-79</strain>
    </source>
</reference>
<feature type="region of interest" description="Disordered" evidence="1">
    <location>
        <begin position="1"/>
        <end position="33"/>
    </location>
</feature>
<accession>A0ABR7DQA0</accession>
<evidence type="ECO:0000256" key="1">
    <source>
        <dbReference type="SAM" id="MobiDB-lite"/>
    </source>
</evidence>